<dbReference type="PANTHER" id="PTHR37560:SF1">
    <property type="entry name" value="UPF0210 PROTEIN MJ1665"/>
    <property type="match status" value="1"/>
</dbReference>
<dbReference type="KEGG" id="pbas:SMSP2_02265"/>
<evidence type="ECO:0000313" key="3">
    <source>
        <dbReference type="Proteomes" id="UP000188181"/>
    </source>
</evidence>
<dbReference type="SUPFAM" id="SSF51998">
    <property type="entry name" value="PFL-like glycyl radical enzymes"/>
    <property type="match status" value="1"/>
</dbReference>
<keyword evidence="3" id="KW-1185">Reference proteome</keyword>
<evidence type="ECO:0000313" key="2">
    <source>
        <dbReference type="EMBL" id="AQQ71886.1"/>
    </source>
</evidence>
<dbReference type="InterPro" id="IPR007841">
    <property type="entry name" value="UPF0210"/>
</dbReference>
<comment type="subunit">
    <text evidence="1">Homodimer.</text>
</comment>
<dbReference type="STRING" id="1851148.SMSP2_02265"/>
<dbReference type="AlphaFoldDB" id="A0A1R7T5W4"/>
<sequence>MMRISLEEVFETVQMTMDQHFDIRTTTLGINLKDCMSRSLPEVKKSVYQRVVRMGKLLNTHADELEEKYGIPITNRRISITPASLLLEPLPKTKTSVVGLAKALDKAARDADIDFIGGFGALIQKGLTKSDDNLIKWLPDALEQTERVCSFLNLGSTLAGINMTAVDRVGRLIREIASRSENGIGCAKFVVFANAPEDNPFMAGAHHGVGEPDYSLNVGISGPGVVRAIVGKNPACDLTQLSEVIKRTVFKITRAGELVGREMAQLMGVEFGIVDISLASTTAVGDSVAEIIEAMGVSRMGRPGSTAALALLIDAVKKGGAMASGNVGGLSGTFIPVSEDMGMIKAVKTGALNLEKLEALTSVCSVGLDMFAIPGDTPADVISAIIADELAIGVANNKTTGVRVIVAPGTKAGEVIDFGGLLGAAPVMKVSKQGAADFINRKGRIPAPIKALRN</sequence>
<evidence type="ECO:0000256" key="1">
    <source>
        <dbReference type="HAMAP-Rule" id="MF_01221"/>
    </source>
</evidence>
<dbReference type="HAMAP" id="MF_01221">
    <property type="entry name" value="UPF0210"/>
    <property type="match status" value="1"/>
</dbReference>
<dbReference type="EMBL" id="CP019646">
    <property type="protein sequence ID" value="AQQ71886.1"/>
    <property type="molecule type" value="Genomic_DNA"/>
</dbReference>
<accession>A0A1R7T5W4</accession>
<protein>
    <recommendedName>
        <fullName evidence="1">UPF0210 protein SMSP2_02265</fullName>
    </recommendedName>
</protein>
<dbReference type="CDD" id="cd08025">
    <property type="entry name" value="RNR_PFL_like_DUF711"/>
    <property type="match status" value="1"/>
</dbReference>
<dbReference type="PANTHER" id="PTHR37560">
    <property type="entry name" value="UPF0210 PROTEIN SPR0218"/>
    <property type="match status" value="1"/>
</dbReference>
<dbReference type="Pfam" id="PF05167">
    <property type="entry name" value="DUF711"/>
    <property type="match status" value="1"/>
</dbReference>
<gene>
    <name evidence="2" type="ORF">SMSP2_02265</name>
</gene>
<organism evidence="2 3">
    <name type="scientific">Limihaloglobus sulfuriphilus</name>
    <dbReference type="NCBI Taxonomy" id="1851148"/>
    <lineage>
        <taxon>Bacteria</taxon>
        <taxon>Pseudomonadati</taxon>
        <taxon>Planctomycetota</taxon>
        <taxon>Phycisphaerae</taxon>
        <taxon>Sedimentisphaerales</taxon>
        <taxon>Sedimentisphaeraceae</taxon>
        <taxon>Limihaloglobus</taxon>
    </lineage>
</organism>
<dbReference type="Proteomes" id="UP000188181">
    <property type="component" value="Chromosome"/>
</dbReference>
<dbReference type="Gene3D" id="3.20.70.20">
    <property type="match status" value="1"/>
</dbReference>
<comment type="similarity">
    <text evidence="1">Belongs to the UPF0210 family.</text>
</comment>
<reference evidence="3" key="1">
    <citation type="submission" date="2017-02" db="EMBL/GenBank/DDBJ databases">
        <title>Comparative genomics and description of representatives of a novel lineage of planctomycetes thriving in anoxic sediments.</title>
        <authorList>
            <person name="Spring S."/>
            <person name="Bunk B."/>
            <person name="Sproer C."/>
        </authorList>
    </citation>
    <scope>NUCLEOTIDE SEQUENCE [LARGE SCALE GENOMIC DNA]</scope>
    <source>
        <strain evidence="3">SM-Chi-D1</strain>
    </source>
</reference>
<name>A0A1R7T5W4_9BACT</name>
<dbReference type="NCBIfam" id="NF003700">
    <property type="entry name" value="PRK05313.1"/>
    <property type="match status" value="1"/>
</dbReference>
<proteinExistence type="inferred from homology"/>